<dbReference type="EMBL" id="CAJNOK010027119">
    <property type="protein sequence ID" value="CAF1414570.1"/>
    <property type="molecule type" value="Genomic_DNA"/>
</dbReference>
<dbReference type="Proteomes" id="UP000663829">
    <property type="component" value="Unassembled WGS sequence"/>
</dbReference>
<accession>A0A815V847</accession>
<evidence type="ECO:0000313" key="1">
    <source>
        <dbReference type="EMBL" id="CAF1414570.1"/>
    </source>
</evidence>
<dbReference type="Proteomes" id="UP000677228">
    <property type="component" value="Unassembled WGS sequence"/>
</dbReference>
<dbReference type="AlphaFoldDB" id="A0A815V847"/>
<evidence type="ECO:0000313" key="3">
    <source>
        <dbReference type="EMBL" id="CAF4217415.1"/>
    </source>
</evidence>
<evidence type="ECO:0000313" key="2">
    <source>
        <dbReference type="EMBL" id="CAF1532477.1"/>
    </source>
</evidence>
<gene>
    <name evidence="2" type="ORF">GPM918_LOCUS38135</name>
    <name evidence="1" type="ORF">OVA965_LOCUS33486</name>
    <name evidence="4" type="ORF">SRO942_LOCUS38932</name>
    <name evidence="3" type="ORF">TMI583_LOCUS34375</name>
</gene>
<protein>
    <submittedName>
        <fullName evidence="2">Uncharacterized protein</fullName>
    </submittedName>
</protein>
<comment type="caution">
    <text evidence="2">The sequence shown here is derived from an EMBL/GenBank/DDBJ whole genome shotgun (WGS) entry which is preliminary data.</text>
</comment>
<dbReference type="EMBL" id="CAJNOQ010024927">
    <property type="protein sequence ID" value="CAF1532477.1"/>
    <property type="molecule type" value="Genomic_DNA"/>
</dbReference>
<sequence>MRISNHLTDDGIKVVNDILLSEHIHTVSEPATSPHENYRTKYRVCTKIGKAKGLFRTGGKDTQVYLKLFDDKEAAEDLHLKKSMENEHPIKEAQTISNKAPLYVYLCITDENDQKLEDILLKYSRHDDNHGKPFHSGYIDIYDNIRSQTCLGNIKKLELWHDS</sequence>
<organism evidence="2 5">
    <name type="scientific">Didymodactylos carnosus</name>
    <dbReference type="NCBI Taxonomy" id="1234261"/>
    <lineage>
        <taxon>Eukaryota</taxon>
        <taxon>Metazoa</taxon>
        <taxon>Spiralia</taxon>
        <taxon>Gnathifera</taxon>
        <taxon>Rotifera</taxon>
        <taxon>Eurotatoria</taxon>
        <taxon>Bdelloidea</taxon>
        <taxon>Philodinida</taxon>
        <taxon>Philodinidae</taxon>
        <taxon>Didymodactylos</taxon>
    </lineage>
</organism>
<dbReference type="EMBL" id="CAJOBA010048861">
    <property type="protein sequence ID" value="CAF4217415.1"/>
    <property type="molecule type" value="Genomic_DNA"/>
</dbReference>
<name>A0A815V847_9BILA</name>
<evidence type="ECO:0000313" key="5">
    <source>
        <dbReference type="Proteomes" id="UP000663829"/>
    </source>
</evidence>
<evidence type="ECO:0000313" key="4">
    <source>
        <dbReference type="EMBL" id="CAF4391823.1"/>
    </source>
</evidence>
<dbReference type="Proteomes" id="UP000681722">
    <property type="component" value="Unassembled WGS sequence"/>
</dbReference>
<reference evidence="2" key="1">
    <citation type="submission" date="2021-02" db="EMBL/GenBank/DDBJ databases">
        <authorList>
            <person name="Nowell W R."/>
        </authorList>
    </citation>
    <scope>NUCLEOTIDE SEQUENCE</scope>
</reference>
<dbReference type="Proteomes" id="UP000682733">
    <property type="component" value="Unassembled WGS sequence"/>
</dbReference>
<dbReference type="EMBL" id="CAJOBC010090512">
    <property type="protein sequence ID" value="CAF4391823.1"/>
    <property type="molecule type" value="Genomic_DNA"/>
</dbReference>
<dbReference type="Gene3D" id="2.60.60.20">
    <property type="entry name" value="PLAT/LH2 domain"/>
    <property type="match status" value="1"/>
</dbReference>
<keyword evidence="5" id="KW-1185">Reference proteome</keyword>
<proteinExistence type="predicted"/>